<accession>A0ABU8P0R5</accession>
<evidence type="ECO:0000313" key="2">
    <source>
        <dbReference type="Proteomes" id="UP001359781"/>
    </source>
</evidence>
<dbReference type="EMBL" id="JBAHVJ010000013">
    <property type="protein sequence ID" value="MEJ4100876.1"/>
    <property type="molecule type" value="Genomic_DNA"/>
</dbReference>
<dbReference type="RefSeq" id="WP_337892829.1">
    <property type="nucleotide sequence ID" value="NZ_JBAHVK010000012.1"/>
</dbReference>
<comment type="caution">
    <text evidence="1">The sequence shown here is derived from an EMBL/GenBank/DDBJ whole genome shotgun (WGS) entry which is preliminary data.</text>
</comment>
<gene>
    <name evidence="1" type="ORF">V5S96_10990</name>
</gene>
<proteinExistence type="predicted"/>
<organism evidence="1 2">
    <name type="scientific">Corynebacterium mastitidis</name>
    <dbReference type="NCBI Taxonomy" id="161890"/>
    <lineage>
        <taxon>Bacteria</taxon>
        <taxon>Bacillati</taxon>
        <taxon>Actinomycetota</taxon>
        <taxon>Actinomycetes</taxon>
        <taxon>Mycobacteriales</taxon>
        <taxon>Corynebacteriaceae</taxon>
        <taxon>Corynebacterium</taxon>
    </lineage>
</organism>
<reference evidence="1 2" key="1">
    <citation type="submission" date="2024-02" db="EMBL/GenBank/DDBJ databases">
        <title>Whole genome sequencing and characterization of Corynebacterium isolated from the ocular surface of dry eye disease sufferers.</title>
        <authorList>
            <person name="Naqvi M."/>
        </authorList>
    </citation>
    <scope>NUCLEOTIDE SEQUENCE [LARGE SCALE GENOMIC DNA]</scope>
    <source>
        <strain evidence="1 2">PCRF</strain>
    </source>
</reference>
<name>A0ABU8P0R5_9CORY</name>
<sequence>MAAAPAMACEDHEQEAQKPLVNVEFKPSIQLADEIELEDFDELSTSFDVVSEAQDALYGVVGQARDAANGVVAPLGVTL</sequence>
<protein>
    <submittedName>
        <fullName evidence="1">Uncharacterized protein</fullName>
    </submittedName>
</protein>
<evidence type="ECO:0000313" key="1">
    <source>
        <dbReference type="EMBL" id="MEJ4100876.1"/>
    </source>
</evidence>
<dbReference type="Proteomes" id="UP001359781">
    <property type="component" value="Unassembled WGS sequence"/>
</dbReference>
<keyword evidence="2" id="KW-1185">Reference proteome</keyword>